<organism evidence="2 3">
    <name type="scientific">Ancylomarina longa</name>
    <dbReference type="NCBI Taxonomy" id="2487017"/>
    <lineage>
        <taxon>Bacteria</taxon>
        <taxon>Pseudomonadati</taxon>
        <taxon>Bacteroidota</taxon>
        <taxon>Bacteroidia</taxon>
        <taxon>Marinilabiliales</taxon>
        <taxon>Marinifilaceae</taxon>
        <taxon>Ancylomarina</taxon>
    </lineage>
</organism>
<protein>
    <submittedName>
        <fullName evidence="2">PaaI family thioesterase</fullName>
    </submittedName>
</protein>
<proteinExistence type="predicted"/>
<evidence type="ECO:0000313" key="2">
    <source>
        <dbReference type="EMBL" id="RUT79328.1"/>
    </source>
</evidence>
<dbReference type="AlphaFoldDB" id="A0A434AXZ2"/>
<dbReference type="PANTHER" id="PTHR47260:SF1">
    <property type="entry name" value="UPF0644 PROTEIN PB2B4.06"/>
    <property type="match status" value="1"/>
</dbReference>
<feature type="domain" description="Thioesterase" evidence="1">
    <location>
        <begin position="54"/>
        <end position="129"/>
    </location>
</feature>
<sequence>MMRKIINPFNNTENGTCFGCSCDNEQGLQMEFYEEGDYILSDWNPKKHLSGFKNVLHGGIQTTIMDEIACWLVFIKCETSGVTTALNAKFRGTAFTDQGNLTVRAKLISKDKKFANIHAEILNPQGKLCSEAEVQYMIFPQEMAKKKFHYPGIEAFFE</sequence>
<dbReference type="InterPro" id="IPR029069">
    <property type="entry name" value="HotDog_dom_sf"/>
</dbReference>
<dbReference type="PANTHER" id="PTHR47260">
    <property type="entry name" value="UPF0644 PROTEIN PB2B4.06"/>
    <property type="match status" value="1"/>
</dbReference>
<reference evidence="2 3" key="1">
    <citation type="submission" date="2018-11" db="EMBL/GenBank/DDBJ databases">
        <title>Parancylomarina longa gen. nov., sp. nov., isolated from sediments of southern Okinawa.</title>
        <authorList>
            <person name="Fu T."/>
        </authorList>
    </citation>
    <scope>NUCLEOTIDE SEQUENCE [LARGE SCALE GENOMIC DNA]</scope>
    <source>
        <strain evidence="2 3">T3-2 S1-C</strain>
    </source>
</reference>
<dbReference type="Gene3D" id="3.10.129.10">
    <property type="entry name" value="Hotdog Thioesterase"/>
    <property type="match status" value="1"/>
</dbReference>
<dbReference type="CDD" id="cd03443">
    <property type="entry name" value="PaaI_thioesterase"/>
    <property type="match status" value="1"/>
</dbReference>
<dbReference type="InterPro" id="IPR052061">
    <property type="entry name" value="PTE-AB_protein"/>
</dbReference>
<name>A0A434AXZ2_9BACT</name>
<dbReference type="EMBL" id="RJJX01000003">
    <property type="protein sequence ID" value="RUT79328.1"/>
    <property type="molecule type" value="Genomic_DNA"/>
</dbReference>
<dbReference type="GO" id="GO:0016790">
    <property type="term" value="F:thiolester hydrolase activity"/>
    <property type="evidence" value="ECO:0007669"/>
    <property type="project" value="UniProtKB-ARBA"/>
</dbReference>
<comment type="caution">
    <text evidence="2">The sequence shown here is derived from an EMBL/GenBank/DDBJ whole genome shotgun (WGS) entry which is preliminary data.</text>
</comment>
<dbReference type="OrthoDB" id="9792301at2"/>
<dbReference type="SUPFAM" id="SSF54637">
    <property type="entry name" value="Thioesterase/thiol ester dehydrase-isomerase"/>
    <property type="match status" value="1"/>
</dbReference>
<dbReference type="InterPro" id="IPR006683">
    <property type="entry name" value="Thioestr_dom"/>
</dbReference>
<evidence type="ECO:0000259" key="1">
    <source>
        <dbReference type="Pfam" id="PF03061"/>
    </source>
</evidence>
<keyword evidence="3" id="KW-1185">Reference proteome</keyword>
<accession>A0A434AXZ2</accession>
<dbReference type="Proteomes" id="UP000282985">
    <property type="component" value="Unassembled WGS sequence"/>
</dbReference>
<gene>
    <name evidence="2" type="ORF">DLK05_03655</name>
</gene>
<evidence type="ECO:0000313" key="3">
    <source>
        <dbReference type="Proteomes" id="UP000282985"/>
    </source>
</evidence>
<dbReference type="Pfam" id="PF03061">
    <property type="entry name" value="4HBT"/>
    <property type="match status" value="1"/>
</dbReference>